<dbReference type="PANTHER" id="PTHR35010">
    <property type="entry name" value="BLL4672 PROTEIN-RELATED"/>
    <property type="match status" value="1"/>
</dbReference>
<reference evidence="3" key="1">
    <citation type="journal article" date="2019" name="Int. J. Syst. Evol. Microbiol.">
        <title>The Global Catalogue of Microorganisms (GCM) 10K type strain sequencing project: providing services to taxonomists for standard genome sequencing and annotation.</title>
        <authorList>
            <consortium name="The Broad Institute Genomics Platform"/>
            <consortium name="The Broad Institute Genome Sequencing Center for Infectious Disease"/>
            <person name="Wu L."/>
            <person name="Ma J."/>
        </authorList>
    </citation>
    <scope>NUCLEOTIDE SEQUENCE [LARGE SCALE GENOMIC DNA]</scope>
    <source>
        <strain evidence="3">CGMCC 1.18575</strain>
    </source>
</reference>
<dbReference type="Pfam" id="PF17765">
    <property type="entry name" value="MLTR_LBD"/>
    <property type="match status" value="1"/>
</dbReference>
<dbReference type="SUPFAM" id="SSF47413">
    <property type="entry name" value="lambda repressor-like DNA-binding domains"/>
    <property type="match status" value="1"/>
</dbReference>
<dbReference type="InterPro" id="IPR041413">
    <property type="entry name" value="MLTR_LBD"/>
</dbReference>
<dbReference type="Proteomes" id="UP001596113">
    <property type="component" value="Unassembled WGS sequence"/>
</dbReference>
<dbReference type="Pfam" id="PF13560">
    <property type="entry name" value="HTH_31"/>
    <property type="match status" value="1"/>
</dbReference>
<evidence type="ECO:0000313" key="3">
    <source>
        <dbReference type="Proteomes" id="UP001596113"/>
    </source>
</evidence>
<gene>
    <name evidence="2" type="ORF">ACFPOF_07880</name>
</gene>
<name>A0ABW0HN55_9BACL</name>
<dbReference type="InterPro" id="IPR010982">
    <property type="entry name" value="Lambda_DNA-bd_dom_sf"/>
</dbReference>
<organism evidence="2 3">
    <name type="scientific">Cohnella soli</name>
    <dbReference type="NCBI Taxonomy" id="425005"/>
    <lineage>
        <taxon>Bacteria</taxon>
        <taxon>Bacillati</taxon>
        <taxon>Bacillota</taxon>
        <taxon>Bacilli</taxon>
        <taxon>Bacillales</taxon>
        <taxon>Paenibacillaceae</taxon>
        <taxon>Cohnella</taxon>
    </lineage>
</organism>
<evidence type="ECO:0000313" key="2">
    <source>
        <dbReference type="EMBL" id="MFC5402656.1"/>
    </source>
</evidence>
<accession>A0ABW0HN55</accession>
<dbReference type="Gene3D" id="3.30.450.180">
    <property type="match status" value="1"/>
</dbReference>
<keyword evidence="3" id="KW-1185">Reference proteome</keyword>
<proteinExistence type="predicted"/>
<sequence>MTADEPRLKALGEFIKSCRARLTPDRVGLPFGHTRRRLSGLRRDEVAELAGVSTTWYTWLEQGRDIQVSRHILDCIGRALRLNADEYMHLMKLAQFPIDTPADTGSLVITPGLRKIIDGIVYPSMVVNDRADVLAWNAASGSYFVDFSAVPNHERNMIWQWFTNVSLQARIANWEERSPYAVALFRGICDKYAGDHEITHLVEKLKQTSQYFAEQWARREVRQKSGGFLEFLFSYGEKQSFEVTSFLNINSRDDVHCYVFTPCE</sequence>
<dbReference type="Gene3D" id="1.10.260.40">
    <property type="entry name" value="lambda repressor-like DNA-binding domains"/>
    <property type="match status" value="1"/>
</dbReference>
<dbReference type="InterPro" id="IPR001387">
    <property type="entry name" value="Cro/C1-type_HTH"/>
</dbReference>
<protein>
    <submittedName>
        <fullName evidence="2">Helix-turn-helix transcriptional regulator</fullName>
    </submittedName>
</protein>
<dbReference type="CDD" id="cd00093">
    <property type="entry name" value="HTH_XRE"/>
    <property type="match status" value="1"/>
</dbReference>
<evidence type="ECO:0000259" key="1">
    <source>
        <dbReference type="Pfam" id="PF17765"/>
    </source>
</evidence>
<dbReference type="RefSeq" id="WP_378131296.1">
    <property type="nucleotide sequence ID" value="NZ_JBHSMI010000013.1"/>
</dbReference>
<feature type="domain" description="MmyB-like transcription regulator ligand binding" evidence="1">
    <location>
        <begin position="110"/>
        <end position="262"/>
    </location>
</feature>
<comment type="caution">
    <text evidence="2">The sequence shown here is derived from an EMBL/GenBank/DDBJ whole genome shotgun (WGS) entry which is preliminary data.</text>
</comment>
<dbReference type="EMBL" id="JBHSMI010000013">
    <property type="protein sequence ID" value="MFC5402656.1"/>
    <property type="molecule type" value="Genomic_DNA"/>
</dbReference>